<protein>
    <submittedName>
        <fullName evidence="6">RNA methyltransferase</fullName>
    </submittedName>
</protein>
<dbReference type="GO" id="GO:0008168">
    <property type="term" value="F:methyltransferase activity"/>
    <property type="evidence" value="ECO:0007669"/>
    <property type="project" value="UniProtKB-KW"/>
</dbReference>
<dbReference type="SUPFAM" id="SSF75217">
    <property type="entry name" value="alpha/beta knot"/>
    <property type="match status" value="1"/>
</dbReference>
<dbReference type="EMBL" id="JALPQF010000006">
    <property type="protein sequence ID" value="MCK8480575.1"/>
    <property type="molecule type" value="Genomic_DNA"/>
</dbReference>
<organism evidence="6 7">
    <name type="scientific">Psychroserpens algicola</name>
    <dbReference type="NCBI Taxonomy" id="1719034"/>
    <lineage>
        <taxon>Bacteria</taxon>
        <taxon>Pseudomonadati</taxon>
        <taxon>Bacteroidota</taxon>
        <taxon>Flavobacteriia</taxon>
        <taxon>Flavobacteriales</taxon>
        <taxon>Flavobacteriaceae</taxon>
        <taxon>Psychroserpens</taxon>
    </lineage>
</organism>
<dbReference type="SUPFAM" id="SSF55315">
    <property type="entry name" value="L30e-like"/>
    <property type="match status" value="1"/>
</dbReference>
<dbReference type="RefSeq" id="WP_248412649.1">
    <property type="nucleotide sequence ID" value="NZ_JALPQF010000006.1"/>
</dbReference>
<sequence>MLSKNHIKLIRSLSQKKFRVQHQLFVVEGIKGIQEFLSSSFELYQLFSTEAIFDAEIIKVSEEELQKISSLKTPNTALAIFRIPNVKPTDSSGLILALDDVRDPGNLGTIIRLCDWFGIKQLVCSKATVDCYNSKVVQATMGSLTRVAIQYVDLEDYLSAYEFDIFGTFMDGNSIYSEALPEQGAIIMGNEANGISSAIEKLVTTRLSIPRFGTLKATESLNVATAAAIVLSEFKRSSTEM</sequence>
<feature type="domain" description="MRM3-like substrate binding" evidence="5">
    <location>
        <begin position="5"/>
        <end position="79"/>
    </location>
</feature>
<proteinExistence type="inferred from homology"/>
<dbReference type="InterPro" id="IPR053888">
    <property type="entry name" value="MRM3-like_sub_bind"/>
</dbReference>
<evidence type="ECO:0000259" key="4">
    <source>
        <dbReference type="Pfam" id="PF00588"/>
    </source>
</evidence>
<feature type="domain" description="tRNA/rRNA methyltransferase SpoU type" evidence="4">
    <location>
        <begin position="94"/>
        <end position="231"/>
    </location>
</feature>
<dbReference type="InterPro" id="IPR001537">
    <property type="entry name" value="SpoU_MeTrfase"/>
</dbReference>
<accession>A0ABT0H878</accession>
<evidence type="ECO:0000256" key="3">
    <source>
        <dbReference type="ARBA" id="ARBA00022679"/>
    </source>
</evidence>
<comment type="similarity">
    <text evidence="1">Belongs to the class IV-like SAM-binding methyltransferase superfamily. RNA methyltransferase TrmH family.</text>
</comment>
<evidence type="ECO:0000256" key="2">
    <source>
        <dbReference type="ARBA" id="ARBA00022603"/>
    </source>
</evidence>
<dbReference type="InterPro" id="IPR029064">
    <property type="entry name" value="Ribosomal_eL30-like_sf"/>
</dbReference>
<dbReference type="Gene3D" id="3.30.1330.30">
    <property type="match status" value="1"/>
</dbReference>
<dbReference type="Gene3D" id="3.40.1280.10">
    <property type="match status" value="1"/>
</dbReference>
<dbReference type="Proteomes" id="UP001203687">
    <property type="component" value="Unassembled WGS sequence"/>
</dbReference>
<comment type="caution">
    <text evidence="6">The sequence shown here is derived from an EMBL/GenBank/DDBJ whole genome shotgun (WGS) entry which is preliminary data.</text>
</comment>
<name>A0ABT0H878_9FLAO</name>
<dbReference type="Pfam" id="PF22435">
    <property type="entry name" value="MRM3-like_sub_bind"/>
    <property type="match status" value="1"/>
</dbReference>
<evidence type="ECO:0000313" key="6">
    <source>
        <dbReference type="EMBL" id="MCK8480575.1"/>
    </source>
</evidence>
<keyword evidence="7" id="KW-1185">Reference proteome</keyword>
<dbReference type="CDD" id="cd18109">
    <property type="entry name" value="SpoU-like_RNA-MTase"/>
    <property type="match status" value="1"/>
</dbReference>
<dbReference type="InterPro" id="IPR029026">
    <property type="entry name" value="tRNA_m1G_MTases_N"/>
</dbReference>
<keyword evidence="2 6" id="KW-0489">Methyltransferase</keyword>
<gene>
    <name evidence="6" type="ORF">MUY34_08090</name>
</gene>
<dbReference type="InterPro" id="IPR051259">
    <property type="entry name" value="rRNA_Methyltransferase"/>
</dbReference>
<evidence type="ECO:0000259" key="5">
    <source>
        <dbReference type="Pfam" id="PF22435"/>
    </source>
</evidence>
<evidence type="ECO:0000256" key="1">
    <source>
        <dbReference type="ARBA" id="ARBA00007228"/>
    </source>
</evidence>
<evidence type="ECO:0000313" key="7">
    <source>
        <dbReference type="Proteomes" id="UP001203687"/>
    </source>
</evidence>
<keyword evidence="3" id="KW-0808">Transferase</keyword>
<dbReference type="InterPro" id="IPR029028">
    <property type="entry name" value="Alpha/beta_knot_MTases"/>
</dbReference>
<dbReference type="GO" id="GO:0032259">
    <property type="term" value="P:methylation"/>
    <property type="evidence" value="ECO:0007669"/>
    <property type="project" value="UniProtKB-KW"/>
</dbReference>
<dbReference type="PANTHER" id="PTHR43191">
    <property type="entry name" value="RRNA METHYLTRANSFERASE 3"/>
    <property type="match status" value="1"/>
</dbReference>
<reference evidence="6" key="1">
    <citation type="submission" date="2022-04" db="EMBL/GenBank/DDBJ databases">
        <authorList>
            <person name="Ren T."/>
        </authorList>
    </citation>
    <scope>NUCLEOTIDE SEQUENCE</scope>
    <source>
        <strain evidence="6">F63249</strain>
    </source>
</reference>
<dbReference type="PANTHER" id="PTHR43191:SF2">
    <property type="entry name" value="RRNA METHYLTRANSFERASE 3, MITOCHONDRIAL"/>
    <property type="match status" value="1"/>
</dbReference>
<dbReference type="Pfam" id="PF00588">
    <property type="entry name" value="SpoU_methylase"/>
    <property type="match status" value="1"/>
</dbReference>